<evidence type="ECO:0000256" key="1">
    <source>
        <dbReference type="SAM" id="MobiDB-lite"/>
    </source>
</evidence>
<evidence type="ECO:0000259" key="2">
    <source>
        <dbReference type="Pfam" id="PF07883"/>
    </source>
</evidence>
<dbReference type="SUPFAM" id="SSF51182">
    <property type="entry name" value="RmlC-like cupins"/>
    <property type="match status" value="1"/>
</dbReference>
<feature type="domain" description="Cupin type-2" evidence="2">
    <location>
        <begin position="31"/>
        <end position="96"/>
    </location>
</feature>
<feature type="region of interest" description="Disordered" evidence="1">
    <location>
        <begin position="108"/>
        <end position="127"/>
    </location>
</feature>
<name>A0A344LKM5_9PSEU</name>
<dbReference type="AlphaFoldDB" id="A0A344LKM5"/>
<dbReference type="InterPro" id="IPR011051">
    <property type="entry name" value="RmlC_Cupin_sf"/>
</dbReference>
<accession>A0A344LKM5</accession>
<keyword evidence="4" id="KW-1185">Reference proteome</keyword>
<dbReference type="Proteomes" id="UP000250434">
    <property type="component" value="Chromosome"/>
</dbReference>
<gene>
    <name evidence="3" type="ORF">A4R43_18215</name>
</gene>
<evidence type="ECO:0000313" key="4">
    <source>
        <dbReference type="Proteomes" id="UP000250434"/>
    </source>
</evidence>
<dbReference type="OrthoDB" id="5639206at2"/>
<dbReference type="EMBL" id="CP015163">
    <property type="protein sequence ID" value="AXB48599.1"/>
    <property type="molecule type" value="Genomic_DNA"/>
</dbReference>
<organism evidence="3 4">
    <name type="scientific">Amycolatopsis albispora</name>
    <dbReference type="NCBI Taxonomy" id="1804986"/>
    <lineage>
        <taxon>Bacteria</taxon>
        <taxon>Bacillati</taxon>
        <taxon>Actinomycetota</taxon>
        <taxon>Actinomycetes</taxon>
        <taxon>Pseudonocardiales</taxon>
        <taxon>Pseudonocardiaceae</taxon>
        <taxon>Amycolatopsis</taxon>
    </lineage>
</organism>
<protein>
    <recommendedName>
        <fullName evidence="2">Cupin type-2 domain-containing protein</fullName>
    </recommendedName>
</protein>
<reference evidence="3 4" key="1">
    <citation type="submission" date="2016-04" db="EMBL/GenBank/DDBJ databases">
        <title>Complete genome sequence and analysis of deep-sea sediment isolate, Amycolatopsis sp. WP1.</title>
        <authorList>
            <person name="Wang H."/>
            <person name="Chen S."/>
            <person name="Wu Q."/>
        </authorList>
    </citation>
    <scope>NUCLEOTIDE SEQUENCE [LARGE SCALE GENOMIC DNA]</scope>
    <source>
        <strain evidence="3 4">WP1</strain>
    </source>
</reference>
<sequence>MELADAGEVVAPDGSVVRPLLRLPGVGSFAHFELAPGQVSHAVTHATVEEIWYVIAGEGRMWRRQGDREEVVRLREGTCLTIPLGTAFQFRAAEAGLRAVAVTAPPWPTGSEDEARIAEGPWEVEGT</sequence>
<dbReference type="KEGG" id="aab:A4R43_18215"/>
<proteinExistence type="predicted"/>
<dbReference type="Pfam" id="PF07883">
    <property type="entry name" value="Cupin_2"/>
    <property type="match status" value="1"/>
</dbReference>
<dbReference type="InterPro" id="IPR013096">
    <property type="entry name" value="Cupin_2"/>
</dbReference>
<dbReference type="InterPro" id="IPR014710">
    <property type="entry name" value="RmlC-like_jellyroll"/>
</dbReference>
<evidence type="ECO:0000313" key="3">
    <source>
        <dbReference type="EMBL" id="AXB48599.1"/>
    </source>
</evidence>
<dbReference type="Gene3D" id="2.60.120.10">
    <property type="entry name" value="Jelly Rolls"/>
    <property type="match status" value="1"/>
</dbReference>